<keyword evidence="3" id="KW-1185">Reference proteome</keyword>
<dbReference type="InterPro" id="IPR003187">
    <property type="entry name" value="PLipase_A1"/>
</dbReference>
<feature type="signal peptide" evidence="1">
    <location>
        <begin position="1"/>
        <end position="22"/>
    </location>
</feature>
<keyword evidence="1" id="KW-0442">Lipid degradation</keyword>
<comment type="function">
    <text evidence="1">Hydrolysis of phosphatidylcholine with phospholipase A2 (EC 3.1.1.4) and phospholipase A1 (EC 3.1.1.32) activities.</text>
</comment>
<comment type="catalytic activity">
    <reaction evidence="1">
        <text>a 1,2-diacyl-sn-glycero-3-phosphocholine + H2O = a 1-acyl-sn-glycero-3-phosphocholine + a fatty acid + H(+)</text>
        <dbReference type="Rhea" id="RHEA:15801"/>
        <dbReference type="ChEBI" id="CHEBI:15377"/>
        <dbReference type="ChEBI" id="CHEBI:15378"/>
        <dbReference type="ChEBI" id="CHEBI:28868"/>
        <dbReference type="ChEBI" id="CHEBI:57643"/>
        <dbReference type="ChEBI" id="CHEBI:58168"/>
        <dbReference type="EC" id="3.1.1.4"/>
    </reaction>
</comment>
<keyword evidence="1" id="KW-0106">Calcium</keyword>
<reference evidence="2 3" key="1">
    <citation type="submission" date="2021-04" db="EMBL/GenBank/DDBJ databases">
        <authorList>
            <person name="Pira H."/>
            <person name="Risdian C."/>
            <person name="Wink J."/>
        </authorList>
    </citation>
    <scope>NUCLEOTIDE SEQUENCE [LARGE SCALE GENOMIC DNA]</scope>
    <source>
        <strain evidence="2 3">WHA3</strain>
    </source>
</reference>
<proteinExistence type="inferred from homology"/>
<evidence type="ECO:0000256" key="1">
    <source>
        <dbReference type="RuleBase" id="RU366027"/>
    </source>
</evidence>
<comment type="caution">
    <text evidence="2">The sequence shown here is derived from an EMBL/GenBank/DDBJ whole genome shotgun (WGS) entry which is preliminary data.</text>
</comment>
<dbReference type="Pfam" id="PF02253">
    <property type="entry name" value="PLA1"/>
    <property type="match status" value="1"/>
</dbReference>
<organism evidence="2 3">
    <name type="scientific">Pacificimonas pallii</name>
    <dbReference type="NCBI Taxonomy" id="2827236"/>
    <lineage>
        <taxon>Bacteria</taxon>
        <taxon>Pseudomonadati</taxon>
        <taxon>Pseudomonadota</taxon>
        <taxon>Alphaproteobacteria</taxon>
        <taxon>Sphingomonadales</taxon>
        <taxon>Sphingosinicellaceae</taxon>
        <taxon>Pacificimonas</taxon>
    </lineage>
</organism>
<keyword evidence="1" id="KW-0443">Lipid metabolism</keyword>
<keyword evidence="1" id="KW-0998">Cell outer membrane</keyword>
<keyword evidence="1" id="KW-0378">Hydrolase</keyword>
<dbReference type="RefSeq" id="WP_218444331.1">
    <property type="nucleotide sequence ID" value="NZ_JAGSPA010000001.1"/>
</dbReference>
<dbReference type="PANTHER" id="PTHR40457">
    <property type="entry name" value="PHOSPHOLIPASE A1"/>
    <property type="match status" value="1"/>
</dbReference>
<evidence type="ECO:0000313" key="2">
    <source>
        <dbReference type="EMBL" id="MBV7255928.1"/>
    </source>
</evidence>
<comment type="catalytic activity">
    <reaction evidence="1">
        <text>a 1,2-diacyl-sn-glycero-3-phosphocholine + H2O = a 2-acyl-sn-glycero-3-phosphocholine + a fatty acid + H(+)</text>
        <dbReference type="Rhea" id="RHEA:18689"/>
        <dbReference type="ChEBI" id="CHEBI:15377"/>
        <dbReference type="ChEBI" id="CHEBI:15378"/>
        <dbReference type="ChEBI" id="CHEBI:28868"/>
        <dbReference type="ChEBI" id="CHEBI:57643"/>
        <dbReference type="ChEBI" id="CHEBI:57875"/>
        <dbReference type="EC" id="3.1.1.32"/>
    </reaction>
</comment>
<keyword evidence="1" id="KW-0732">Signal</keyword>
<evidence type="ECO:0000313" key="3">
    <source>
        <dbReference type="Proteomes" id="UP000722336"/>
    </source>
</evidence>
<name>A0ABS6SBY1_9SPHN</name>
<dbReference type="Proteomes" id="UP000722336">
    <property type="component" value="Unassembled WGS sequence"/>
</dbReference>
<dbReference type="EMBL" id="JAGSPA010000001">
    <property type="protein sequence ID" value="MBV7255928.1"/>
    <property type="molecule type" value="Genomic_DNA"/>
</dbReference>
<dbReference type="EC" id="3.1.1.4" evidence="1"/>
<comment type="cofactor">
    <cofactor evidence="1">
        <name>Ca(2+)</name>
        <dbReference type="ChEBI" id="CHEBI:29108"/>
    </cofactor>
    <text evidence="1">Binds 1 Ca(2+) ion per monomer. In the dimeric form the Ca(2+) is bound by different amino acids with binding of each Ca(2+) shared with ligands coming from each monomer. The Ca(2+) ion may have a role in catalysis.</text>
</comment>
<keyword evidence="1" id="KW-0472">Membrane</keyword>
<accession>A0ABS6SBY1</accession>
<comment type="similarity">
    <text evidence="1">Belongs to the phospholipase A1 family.</text>
</comment>
<comment type="subcellular location">
    <subcellularLocation>
        <location evidence="1">Cell outer membrane</location>
        <topology evidence="1">Multi-pass membrane protein</topology>
    </subcellularLocation>
    <text evidence="1">One of the very few enzymes located there.</text>
</comment>
<comment type="subunit">
    <text evidence="1">Homodimer; dimerization is reversible, and the dimeric form is the active one.</text>
</comment>
<keyword evidence="1" id="KW-0479">Metal-binding</keyword>
<dbReference type="EC" id="3.1.1.32" evidence="1"/>
<gene>
    <name evidence="2" type="ORF">KCG44_03925</name>
</gene>
<feature type="chain" id="PRO_5044991298" description="Phospholipase A1" evidence="1">
    <location>
        <begin position="23"/>
        <end position="401"/>
    </location>
</feature>
<sequence length="401" mass="42741">MHIPLAALFAAAVSAPIAAAQAAEVHVADVTRAGEEGRVTLIILNDGTSPLPLPDRLDAVLTGEDGRRVAAVLTLGSNTGAVPAGGFAKPVYRLSATPAVPGGEWTLAISGALTGKAQFALADLAAPQQQAEMLAAVPADSPALPPDSRAEPGAPTEAVVDDDLNLSLYRPMYALIGTSPLNAKLQFSFKYALVDPDSRTAETLSFLRGLYFGYTQTMFWDLGVESSPFRSIDFQPEIFYRYRSDLYLADLKGSDVNIQAGVKHYSNGREEPASRSFNTVYVEPSVSVALGEDYRLTATPRAWVYFGDLEDNPDIGSFRGNSGLRLTLARSDGAMVEASALGFIGTGRGSLQTDISYPLTGGVLGDLNLSLHGQLFTGYGDNLLDYNRKSTRLRFGLSLRP</sequence>
<dbReference type="PANTHER" id="PTHR40457:SF1">
    <property type="entry name" value="PHOSPHOLIPASE A1"/>
    <property type="match status" value="1"/>
</dbReference>
<protein>
    <recommendedName>
        <fullName evidence="1">Phospholipase A1</fullName>
        <ecNumber evidence="1">3.1.1.32</ecNumber>
        <ecNumber evidence="1">3.1.1.4</ecNumber>
    </recommendedName>
    <alternativeName>
        <fullName evidence="1">Phosphatidylcholine 1-acylhydrolase</fullName>
    </alternativeName>
</protein>